<dbReference type="GO" id="GO:0098552">
    <property type="term" value="C:side of membrane"/>
    <property type="evidence" value="ECO:0007669"/>
    <property type="project" value="UniProtKB-KW"/>
</dbReference>
<dbReference type="GO" id="GO:0042124">
    <property type="term" value="F:1,3-beta-glucanosyltransferase activity"/>
    <property type="evidence" value="ECO:0007669"/>
    <property type="project" value="TreeGrafter"/>
</dbReference>
<keyword evidence="4 8" id="KW-0732">Signal</keyword>
<keyword evidence="8" id="KW-0808">Transferase</keyword>
<dbReference type="SMART" id="SM00768">
    <property type="entry name" value="X8"/>
    <property type="match status" value="1"/>
</dbReference>
<comment type="similarity">
    <text evidence="2 8">Belongs to the glycosyl hydrolase 72 family.</text>
</comment>
<dbReference type="SUPFAM" id="SSF51445">
    <property type="entry name" value="(Trans)glycosidases"/>
    <property type="match status" value="1"/>
</dbReference>
<keyword evidence="8" id="KW-0472">Membrane</keyword>
<organism evidence="10 11">
    <name type="scientific">Maudiozyma humilis</name>
    <name type="common">Sour dough yeast</name>
    <name type="synonym">Kazachstania humilis</name>
    <dbReference type="NCBI Taxonomy" id="51915"/>
    <lineage>
        <taxon>Eukaryota</taxon>
        <taxon>Fungi</taxon>
        <taxon>Dikarya</taxon>
        <taxon>Ascomycota</taxon>
        <taxon>Saccharomycotina</taxon>
        <taxon>Saccharomycetes</taxon>
        <taxon>Saccharomycetales</taxon>
        <taxon>Saccharomycetaceae</taxon>
        <taxon>Maudiozyma</taxon>
    </lineage>
</organism>
<name>A0AAV5S0R8_MAUHU</name>
<protein>
    <recommendedName>
        <fullName evidence="8">1,3-beta-glucanosyltransferase</fullName>
        <ecNumber evidence="8">2.4.1.-</ecNumber>
    </recommendedName>
</protein>
<evidence type="ECO:0000256" key="3">
    <source>
        <dbReference type="ARBA" id="ARBA00022622"/>
    </source>
</evidence>
<dbReference type="Pfam" id="PF07983">
    <property type="entry name" value="X8"/>
    <property type="match status" value="1"/>
</dbReference>
<feature type="chain" id="PRO_5043103686" description="1,3-beta-glucanosyltransferase" evidence="8">
    <location>
        <begin position="25"/>
        <end position="573"/>
    </location>
</feature>
<keyword evidence="7" id="KW-0961">Cell wall biogenesis/degradation</keyword>
<evidence type="ECO:0000256" key="8">
    <source>
        <dbReference type="RuleBase" id="RU361209"/>
    </source>
</evidence>
<gene>
    <name evidence="10" type="ORF">DAKH74_037740</name>
</gene>
<keyword evidence="5" id="KW-1015">Disulfide bond</keyword>
<dbReference type="PANTHER" id="PTHR31468">
    <property type="entry name" value="1,3-BETA-GLUCANOSYLTRANSFERASE GAS1"/>
    <property type="match status" value="1"/>
</dbReference>
<evidence type="ECO:0000256" key="7">
    <source>
        <dbReference type="ARBA" id="ARBA00023316"/>
    </source>
</evidence>
<dbReference type="Proteomes" id="UP001377567">
    <property type="component" value="Unassembled WGS sequence"/>
</dbReference>
<dbReference type="Gene3D" id="3.20.20.80">
    <property type="entry name" value="Glycosidases"/>
    <property type="match status" value="1"/>
</dbReference>
<dbReference type="GO" id="GO:0071970">
    <property type="term" value="P:fungal-type cell wall (1-&gt;3)-beta-D-glucan biosynthetic process"/>
    <property type="evidence" value="ECO:0007669"/>
    <property type="project" value="TreeGrafter"/>
</dbReference>
<evidence type="ECO:0000313" key="10">
    <source>
        <dbReference type="EMBL" id="GMM57158.1"/>
    </source>
</evidence>
<dbReference type="GO" id="GO:0005886">
    <property type="term" value="C:plasma membrane"/>
    <property type="evidence" value="ECO:0007669"/>
    <property type="project" value="UniProtKB-SubCell"/>
</dbReference>
<comment type="subcellular location">
    <subcellularLocation>
        <location evidence="8">Cell membrane</location>
        <topology evidence="8">Lipid-anchor</topology>
        <topology evidence="8">GPI-anchor</topology>
    </subcellularLocation>
    <subcellularLocation>
        <location evidence="1">Membrane</location>
        <topology evidence="1">Lipid-anchor</topology>
        <topology evidence="1">GPI-anchor</topology>
    </subcellularLocation>
</comment>
<dbReference type="GO" id="GO:0031505">
    <property type="term" value="P:fungal-type cell wall organization"/>
    <property type="evidence" value="ECO:0007669"/>
    <property type="project" value="TreeGrafter"/>
</dbReference>
<comment type="function">
    <text evidence="8">Splits internally a 1,3-beta-glucan molecule and transfers the newly generated reducing end (the donor) to the non-reducing end of another 1,3-beta-glucan molecule (the acceptor) forming a 1,3-beta linkage, resulting in the elongation of 1,3-beta-glucan chains in the cell wall.</text>
</comment>
<dbReference type="EC" id="2.4.1.-" evidence="8"/>
<feature type="domain" description="X8" evidence="9">
    <location>
        <begin position="395"/>
        <end position="465"/>
    </location>
</feature>
<evidence type="ECO:0000256" key="4">
    <source>
        <dbReference type="ARBA" id="ARBA00022729"/>
    </source>
</evidence>
<dbReference type="Gene3D" id="1.20.58.1040">
    <property type="match status" value="1"/>
</dbReference>
<comment type="caution">
    <text evidence="10">The sequence shown here is derived from an EMBL/GenBank/DDBJ whole genome shotgun (WGS) entry which is preliminary data.</text>
</comment>
<evidence type="ECO:0000256" key="6">
    <source>
        <dbReference type="ARBA" id="ARBA00023180"/>
    </source>
</evidence>
<dbReference type="PANTHER" id="PTHR31468:SF10">
    <property type="entry name" value="1,3-BETA-GLUCANOSYLTRANSFERASE GAS2"/>
    <property type="match status" value="1"/>
</dbReference>
<dbReference type="InterPro" id="IPR017853">
    <property type="entry name" value="GH"/>
</dbReference>
<evidence type="ECO:0000256" key="5">
    <source>
        <dbReference type="ARBA" id="ARBA00023157"/>
    </source>
</evidence>
<keyword evidence="8" id="KW-0449">Lipoprotein</keyword>
<proteinExistence type="inferred from homology"/>
<evidence type="ECO:0000313" key="11">
    <source>
        <dbReference type="Proteomes" id="UP001377567"/>
    </source>
</evidence>
<evidence type="ECO:0000256" key="2">
    <source>
        <dbReference type="ARBA" id="ARBA00007528"/>
    </source>
</evidence>
<dbReference type="InterPro" id="IPR004886">
    <property type="entry name" value="Glucanosyltransferase"/>
</dbReference>
<keyword evidence="11" id="KW-1185">Reference proteome</keyword>
<dbReference type="AlphaFoldDB" id="A0AAV5S0R8"/>
<keyword evidence="3 8" id="KW-0336">GPI-anchor</keyword>
<dbReference type="EMBL" id="BTGD01000011">
    <property type="protein sequence ID" value="GMM57158.1"/>
    <property type="molecule type" value="Genomic_DNA"/>
</dbReference>
<evidence type="ECO:0000256" key="1">
    <source>
        <dbReference type="ARBA" id="ARBA00004589"/>
    </source>
</evidence>
<accession>A0AAV5S0R8</accession>
<keyword evidence="6" id="KW-0325">Glycoprotein</keyword>
<evidence type="ECO:0000259" key="9">
    <source>
        <dbReference type="SMART" id="SM00768"/>
    </source>
</evidence>
<dbReference type="FunFam" id="3.20.20.80:FF:000038">
    <property type="entry name" value="1,3-beta-glucanosyltransferase"/>
    <property type="match status" value="1"/>
</dbReference>
<dbReference type="Pfam" id="PF03198">
    <property type="entry name" value="Glyco_hydro_72"/>
    <property type="match status" value="1"/>
</dbReference>
<dbReference type="InterPro" id="IPR012946">
    <property type="entry name" value="X8"/>
</dbReference>
<feature type="signal peptide" evidence="8">
    <location>
        <begin position="1"/>
        <end position="24"/>
    </location>
</feature>
<reference evidence="10 11" key="1">
    <citation type="journal article" date="2023" name="Elife">
        <title>Identification of key yeast species and microbe-microbe interactions impacting larval growth of Drosophila in the wild.</title>
        <authorList>
            <person name="Mure A."/>
            <person name="Sugiura Y."/>
            <person name="Maeda R."/>
            <person name="Honda K."/>
            <person name="Sakurai N."/>
            <person name="Takahashi Y."/>
            <person name="Watada M."/>
            <person name="Katoh T."/>
            <person name="Gotoh A."/>
            <person name="Gotoh Y."/>
            <person name="Taniguchi I."/>
            <person name="Nakamura K."/>
            <person name="Hayashi T."/>
            <person name="Katayama T."/>
            <person name="Uemura T."/>
            <person name="Hattori Y."/>
        </authorList>
    </citation>
    <scope>NUCLEOTIDE SEQUENCE [LARGE SCALE GENOMIC DNA]</scope>
    <source>
        <strain evidence="10 11">KH-74</strain>
    </source>
</reference>
<sequence length="573" mass="64726">MVSRIVVHIRLCVLLLAISTLCTGQPYDDFPVIHTYGNKFFNSSDGMQFFIKGIAYQPQPEVENNLVENNLPSGYSYIDPLADPNLCLRDIPYLQELHVNTIRVYSIDPEKSHDVCMEALMQAGIYVLSDLSEPDTSVVRDNPTWDTTLLERYKQVVDSLQKYPNVLGFFAGNEVTNDITNTGASPFVKAAIRDTKEHIRKQGYRSIPVGYSSNDDLETRDYLDQYFICGNVTADFYGVNMYEWCGYSTYQTSGYKERTDHFKNYPVPVFFSEFGCNLVQPRPFSEVKALFGKQMTEVWSGGLAYMYFEESNNYGVVHIHPVTGEVVKLQDFENLSNGFRDSLPKKTSLQDALDSSTIQDSSLNVECPFNETNWNVSNIVPPTPDPDVCDCIQYLPCVSSGRSSDENYSDYFDTLCGDVDCSDISANGNDGTFGKYSFCTLDEKISLVASKWYFKHSSSSKECPYVGRYTEFNNGYIPHSRKGSAMCDVFEHNIRFSSKWSSRGPVELEIESESGIGDEMDIISDIPIPAKNEEDLPDVESESYMLASNAYGKTIQVKRVSLYIVFLILCAFF</sequence>